<evidence type="ECO:0000256" key="2">
    <source>
        <dbReference type="ARBA" id="ARBA00007171"/>
    </source>
</evidence>
<name>A0A0R1H4N2_9LACO</name>
<dbReference type="Pfam" id="PF03717">
    <property type="entry name" value="PBP_dimer"/>
    <property type="match status" value="1"/>
</dbReference>
<dbReference type="SUPFAM" id="SSF56601">
    <property type="entry name" value="beta-lactamase/transpeptidase-like"/>
    <property type="match status" value="1"/>
</dbReference>
<dbReference type="PANTHER" id="PTHR30627">
    <property type="entry name" value="PEPTIDOGLYCAN D,D-TRANSPEPTIDASE"/>
    <property type="match status" value="1"/>
</dbReference>
<comment type="caution">
    <text evidence="13">The sequence shown here is derived from an EMBL/GenBank/DDBJ whole genome shotgun (WGS) entry which is preliminary data.</text>
</comment>
<dbReference type="GO" id="GO:0008658">
    <property type="term" value="F:penicillin binding"/>
    <property type="evidence" value="ECO:0007669"/>
    <property type="project" value="InterPro"/>
</dbReference>
<keyword evidence="14" id="KW-1185">Reference proteome</keyword>
<dbReference type="SUPFAM" id="SSF56519">
    <property type="entry name" value="Penicillin binding protein dimerisation domain"/>
    <property type="match status" value="1"/>
</dbReference>
<evidence type="ECO:0000313" key="14">
    <source>
        <dbReference type="Proteomes" id="UP000050909"/>
    </source>
</evidence>
<dbReference type="InterPro" id="IPR001460">
    <property type="entry name" value="PCN-bd_Tpept"/>
</dbReference>
<evidence type="ECO:0000256" key="1">
    <source>
        <dbReference type="ARBA" id="ARBA00004162"/>
    </source>
</evidence>
<keyword evidence="3" id="KW-1003">Cell membrane</keyword>
<evidence type="ECO:0000256" key="6">
    <source>
        <dbReference type="ARBA" id="ARBA00022984"/>
    </source>
</evidence>
<feature type="domain" description="Penicillin-binding protein dimerisation" evidence="12">
    <location>
        <begin position="74"/>
        <end position="315"/>
    </location>
</feature>
<evidence type="ECO:0000256" key="8">
    <source>
        <dbReference type="ARBA" id="ARBA00023136"/>
    </source>
</evidence>
<accession>A0A0R1H4N2</accession>
<evidence type="ECO:0000256" key="9">
    <source>
        <dbReference type="ARBA" id="ARBA00023316"/>
    </source>
</evidence>
<evidence type="ECO:0000256" key="3">
    <source>
        <dbReference type="ARBA" id="ARBA00022475"/>
    </source>
</evidence>
<evidence type="ECO:0000256" key="5">
    <source>
        <dbReference type="ARBA" id="ARBA00022960"/>
    </source>
</evidence>
<evidence type="ECO:0000259" key="11">
    <source>
        <dbReference type="Pfam" id="PF00905"/>
    </source>
</evidence>
<dbReference type="InterPro" id="IPR012338">
    <property type="entry name" value="Beta-lactam/transpept-like"/>
</dbReference>
<organism evidence="13 14">
    <name type="scientific">Amylolactobacillus amylotrophicus DSM 20534</name>
    <dbReference type="NCBI Taxonomy" id="1423722"/>
    <lineage>
        <taxon>Bacteria</taxon>
        <taxon>Bacillati</taxon>
        <taxon>Bacillota</taxon>
        <taxon>Bacilli</taxon>
        <taxon>Lactobacillales</taxon>
        <taxon>Lactobacillaceae</taxon>
        <taxon>Amylolactobacillus</taxon>
    </lineage>
</organism>
<comment type="subcellular location">
    <subcellularLocation>
        <location evidence="1">Cell membrane</location>
        <topology evidence="1">Single-pass membrane protein</topology>
    </subcellularLocation>
</comment>
<keyword evidence="8 10" id="KW-0472">Membrane</keyword>
<evidence type="ECO:0000256" key="4">
    <source>
        <dbReference type="ARBA" id="ARBA00022692"/>
    </source>
</evidence>
<gene>
    <name evidence="13" type="ORF">FC62_GL000011</name>
</gene>
<protein>
    <submittedName>
        <fullName evidence="13">Penicillin-binding protein 2B</fullName>
    </submittedName>
</protein>
<dbReference type="GO" id="GO:0071555">
    <property type="term" value="P:cell wall organization"/>
    <property type="evidence" value="ECO:0007669"/>
    <property type="project" value="UniProtKB-KW"/>
</dbReference>
<dbReference type="InterPro" id="IPR036138">
    <property type="entry name" value="PBP_dimer_sf"/>
</dbReference>
<evidence type="ECO:0000256" key="7">
    <source>
        <dbReference type="ARBA" id="ARBA00022989"/>
    </source>
</evidence>
<dbReference type="GO" id="GO:0008360">
    <property type="term" value="P:regulation of cell shape"/>
    <property type="evidence" value="ECO:0007669"/>
    <property type="project" value="UniProtKB-KW"/>
</dbReference>
<keyword evidence="7 10" id="KW-1133">Transmembrane helix</keyword>
<dbReference type="PATRIC" id="fig|1423722.3.peg.11"/>
<keyword evidence="5" id="KW-0133">Cell shape</keyword>
<evidence type="ECO:0000313" key="13">
    <source>
        <dbReference type="EMBL" id="KRK38330.1"/>
    </source>
</evidence>
<dbReference type="GO" id="GO:0009252">
    <property type="term" value="P:peptidoglycan biosynthetic process"/>
    <property type="evidence" value="ECO:0007669"/>
    <property type="project" value="UniProtKB-KW"/>
</dbReference>
<dbReference type="Pfam" id="PF00905">
    <property type="entry name" value="Transpeptidase"/>
    <property type="match status" value="1"/>
</dbReference>
<dbReference type="AlphaFoldDB" id="A0A0R1H4N2"/>
<dbReference type="Proteomes" id="UP000050909">
    <property type="component" value="Unassembled WGS sequence"/>
</dbReference>
<dbReference type="Gene3D" id="1.10.10.1230">
    <property type="entry name" value="Penicillin-binding protein, N-terminal non-catalytic domain, head sub-domain"/>
    <property type="match status" value="1"/>
</dbReference>
<dbReference type="Gene3D" id="3.40.710.10">
    <property type="entry name" value="DD-peptidase/beta-lactamase superfamily"/>
    <property type="match status" value="1"/>
</dbReference>
<keyword evidence="6" id="KW-0573">Peptidoglycan synthesis</keyword>
<reference evidence="13 14" key="1">
    <citation type="journal article" date="2015" name="Genome Announc.">
        <title>Expanding the biotechnology potential of lactobacilli through comparative genomics of 213 strains and associated genera.</title>
        <authorList>
            <person name="Sun Z."/>
            <person name="Harris H.M."/>
            <person name="McCann A."/>
            <person name="Guo C."/>
            <person name="Argimon S."/>
            <person name="Zhang W."/>
            <person name="Yang X."/>
            <person name="Jeffery I.B."/>
            <person name="Cooney J.C."/>
            <person name="Kagawa T.F."/>
            <person name="Liu W."/>
            <person name="Song Y."/>
            <person name="Salvetti E."/>
            <person name="Wrobel A."/>
            <person name="Rasinkangas P."/>
            <person name="Parkhill J."/>
            <person name="Rea M.C."/>
            <person name="O'Sullivan O."/>
            <person name="Ritari J."/>
            <person name="Douillard F.P."/>
            <person name="Paul Ross R."/>
            <person name="Yang R."/>
            <person name="Briner A.E."/>
            <person name="Felis G.E."/>
            <person name="de Vos W.M."/>
            <person name="Barrangou R."/>
            <person name="Klaenhammer T.R."/>
            <person name="Caufield P.W."/>
            <person name="Cui Y."/>
            <person name="Zhang H."/>
            <person name="O'Toole P.W."/>
        </authorList>
    </citation>
    <scope>NUCLEOTIDE SEQUENCE [LARGE SCALE GENOMIC DNA]</scope>
    <source>
        <strain evidence="13 14">DSM 20534</strain>
    </source>
</reference>
<sequence>MPDIKGEQIVKYIRQIKAPNKKNTSSIPVRMNIILGVILVLFAMLVGQLAYLQIAYGGRFEAEVQKSDQKIVSTNVPRGVMYDSKGRILVGNQPNNAITYTKGISVSTSKIKEISDALSQYIDLSDEDPTKRDLADYYLGDPKNLAKMTNRVPRSKRYNADGDAEANSVVYPLIVEEVEQQNIKFTKRQKTAAMIFKKISGAYQLSTIYLKNKDLTDDELAKVGEHLDSLPGVGIGTDWSRSYPNGNSMRSIIGSVSSEKAGLPEDNLSYYLTQGYSRNDRVGTSYLEKEYESILKGSKTLSQVEVSANNEVEDNKVTYAGAKGSSLTLTIDSKYQKMAEDTLTRVYRQAQSDGTTQYSDGAYAVAMNSQTGAILAIAGVKHNPKTNKTVDDALGVINRSFVMGSVVKGATVAGGLLSGTITPANNTLPDTPIYLPATPVKKSVYPVGTFGSLTAPSALEVSSNIYMMQLTLRWVKANYVPNKYIAMPSTAFETLRKNFAQFGLGQKTGIDLPGEVGGITGRSFDENGNVLTGSVLDLSYGNYDAYTVIQLGQYVSTIANGGYKMKPYLVKTIGENANDGKTNYVYARTNPKPQSSIPWSESQYNVIKQGFYNVVHGSNGWGTAHSLADIKPEIAAKTGTAQSFYYDPDNPGNVTPPETITLSFVGYAPANKPEIAVAVVFPNLASGNTQHYNLDVARDLFTNYFKLYK</sequence>
<dbReference type="EMBL" id="AZCV01000001">
    <property type="protein sequence ID" value="KRK38330.1"/>
    <property type="molecule type" value="Genomic_DNA"/>
</dbReference>
<dbReference type="PANTHER" id="PTHR30627:SF2">
    <property type="entry name" value="PEPTIDOGLYCAN D,D-TRANSPEPTIDASE MRDA"/>
    <property type="match status" value="1"/>
</dbReference>
<proteinExistence type="inferred from homology"/>
<comment type="similarity">
    <text evidence="2">Belongs to the transpeptidase family.</text>
</comment>
<dbReference type="GO" id="GO:0005886">
    <property type="term" value="C:plasma membrane"/>
    <property type="evidence" value="ECO:0007669"/>
    <property type="project" value="UniProtKB-SubCell"/>
</dbReference>
<dbReference type="GO" id="GO:0071972">
    <property type="term" value="F:peptidoglycan L,D-transpeptidase activity"/>
    <property type="evidence" value="ECO:0007669"/>
    <property type="project" value="TreeGrafter"/>
</dbReference>
<keyword evidence="4 10" id="KW-0812">Transmembrane</keyword>
<evidence type="ECO:0000256" key="10">
    <source>
        <dbReference type="SAM" id="Phobius"/>
    </source>
</evidence>
<feature type="transmembrane region" description="Helical" evidence="10">
    <location>
        <begin position="31"/>
        <end position="51"/>
    </location>
</feature>
<keyword evidence="9" id="KW-0961">Cell wall biogenesis/degradation</keyword>
<evidence type="ECO:0000259" key="12">
    <source>
        <dbReference type="Pfam" id="PF03717"/>
    </source>
</evidence>
<dbReference type="InterPro" id="IPR050515">
    <property type="entry name" value="Beta-lactam/transpept"/>
</dbReference>
<dbReference type="Gene3D" id="3.90.1310.10">
    <property type="entry name" value="Penicillin-binding protein 2a (Domain 2)"/>
    <property type="match status" value="1"/>
</dbReference>
<dbReference type="InterPro" id="IPR005311">
    <property type="entry name" value="PBP_dimer"/>
</dbReference>
<feature type="domain" description="Penicillin-binding protein transpeptidase" evidence="11">
    <location>
        <begin position="363"/>
        <end position="700"/>
    </location>
</feature>